<reference evidence="1 2" key="1">
    <citation type="submission" date="2020-04" db="EMBL/GenBank/DDBJ databases">
        <authorList>
            <person name="Laetsch R D."/>
            <person name="Stevens L."/>
            <person name="Kumar S."/>
            <person name="Blaxter L. M."/>
        </authorList>
    </citation>
    <scope>NUCLEOTIDE SEQUENCE [LARGE SCALE GENOMIC DNA]</scope>
</reference>
<keyword evidence="2" id="KW-1185">Reference proteome</keyword>
<dbReference type="Proteomes" id="UP000494206">
    <property type="component" value="Unassembled WGS sequence"/>
</dbReference>
<proteinExistence type="predicted"/>
<name>A0A8S1F9Q8_9PELO</name>
<accession>A0A8S1F9Q8</accession>
<comment type="caution">
    <text evidence="1">The sequence shown here is derived from an EMBL/GenBank/DDBJ whole genome shotgun (WGS) entry which is preliminary data.</text>
</comment>
<gene>
    <name evidence="1" type="ORF">CBOVIS_LOCUS12023</name>
</gene>
<dbReference type="EMBL" id="CADEPM010000010">
    <property type="protein sequence ID" value="CAB3410504.1"/>
    <property type="molecule type" value="Genomic_DNA"/>
</dbReference>
<protein>
    <submittedName>
        <fullName evidence="1">Uncharacterized protein</fullName>
    </submittedName>
</protein>
<evidence type="ECO:0000313" key="1">
    <source>
        <dbReference type="EMBL" id="CAB3410504.1"/>
    </source>
</evidence>
<dbReference type="AlphaFoldDB" id="A0A8S1F9Q8"/>
<organism evidence="1 2">
    <name type="scientific">Caenorhabditis bovis</name>
    <dbReference type="NCBI Taxonomy" id="2654633"/>
    <lineage>
        <taxon>Eukaryota</taxon>
        <taxon>Metazoa</taxon>
        <taxon>Ecdysozoa</taxon>
        <taxon>Nematoda</taxon>
        <taxon>Chromadorea</taxon>
        <taxon>Rhabditida</taxon>
        <taxon>Rhabditina</taxon>
        <taxon>Rhabditomorpha</taxon>
        <taxon>Rhabditoidea</taxon>
        <taxon>Rhabditidae</taxon>
        <taxon>Peloderinae</taxon>
        <taxon>Caenorhabditis</taxon>
    </lineage>
</organism>
<sequence length="233" mass="27126">MTSLLEKKFDIVPLQLRNEEGIGNDALKIKKLVFEIAGAVKSLNPKDSLDRILVYSSNDEACVMLANRLSQVNIESSVFKSNYFEKAHKNEWRENVKNWKSGKSFVAVAHYDVEKENVLGLCQKIYLFDSLCKEFSQRICGRFDNFMGKINCTIVPVYTESTTTIEKCNLTQIFKYCHDSDVERWNLCRRPYDIYSNKKEHAYAHMRVSMESGDEDEDLPIDPDYNDDDFVYY</sequence>
<evidence type="ECO:0000313" key="2">
    <source>
        <dbReference type="Proteomes" id="UP000494206"/>
    </source>
</evidence>